<name>A0AAU8GWL4_9BACT</name>
<comment type="function">
    <text evidence="1">This subunit may be involved in monitoring complementarity of crRNA and target RNA.</text>
</comment>
<dbReference type="GO" id="GO:0051607">
    <property type="term" value="P:defense response to virus"/>
    <property type="evidence" value="ECO:0007669"/>
    <property type="project" value="UniProtKB-KW"/>
</dbReference>
<dbReference type="InterPro" id="IPR010149">
    <property type="entry name" value="CRISPR-assoc_prot_Csm2_III-A"/>
</dbReference>
<dbReference type="RefSeq" id="WP_353683959.1">
    <property type="nucleotide sequence ID" value="NZ_CP144373.1"/>
</dbReference>
<evidence type="ECO:0000256" key="5">
    <source>
        <dbReference type="ARBA" id="ARBA00023118"/>
    </source>
</evidence>
<sequence>MNTKLPEIKFWKDEVKGLVNPELFSEVANKWAEQIKTAGKNNKDRNKISQLRKFYDEVLIFHGRVKNEEEFQKMLPYIKILNAKAYYAEGRKLITEDFREFIQKALSQIKNKRDFDVFVKFFEAFMGFYKYYDEKLDKGGSR</sequence>
<dbReference type="KEGG" id="taut:V4D30_08770"/>
<evidence type="ECO:0000256" key="6">
    <source>
        <dbReference type="ARBA" id="ARBA00031723"/>
    </source>
</evidence>
<evidence type="ECO:0000256" key="1">
    <source>
        <dbReference type="ARBA" id="ARBA00003640"/>
    </source>
</evidence>
<dbReference type="Pfam" id="PF03750">
    <property type="entry name" value="Csm2_III-A"/>
    <property type="match status" value="1"/>
</dbReference>
<evidence type="ECO:0000313" key="7">
    <source>
        <dbReference type="EMBL" id="XCH46426.1"/>
    </source>
</evidence>
<keyword evidence="5" id="KW-0051">Antiviral defense</keyword>
<protein>
    <recommendedName>
        <fullName evidence="3">CRISPR system Cms protein Csm2</fullName>
    </recommendedName>
    <alternativeName>
        <fullName evidence="6">CRISPR type III A-associated protein Csm2</fullName>
    </alternativeName>
</protein>
<dbReference type="NCBIfam" id="TIGR01870">
    <property type="entry name" value="cas_TM1810_Csm2"/>
    <property type="match status" value="1"/>
</dbReference>
<dbReference type="AlphaFoldDB" id="A0AAU8GWL4"/>
<dbReference type="GO" id="GO:0003723">
    <property type="term" value="F:RNA binding"/>
    <property type="evidence" value="ECO:0007669"/>
    <property type="project" value="UniProtKB-KW"/>
</dbReference>
<keyword evidence="4" id="KW-0694">RNA-binding</keyword>
<comment type="similarity">
    <text evidence="2">Belongs to the CRISPR-associated Csm2 family.</text>
</comment>
<dbReference type="EMBL" id="CP144373">
    <property type="protein sequence ID" value="XCH46426.1"/>
    <property type="molecule type" value="Genomic_DNA"/>
</dbReference>
<organism evidence="7">
    <name type="scientific">Thermodesulfovibrio autotrophicus</name>
    <dbReference type="NCBI Taxonomy" id="3118333"/>
    <lineage>
        <taxon>Bacteria</taxon>
        <taxon>Pseudomonadati</taxon>
        <taxon>Nitrospirota</taxon>
        <taxon>Thermodesulfovibrionia</taxon>
        <taxon>Thermodesulfovibrionales</taxon>
        <taxon>Thermodesulfovibrionaceae</taxon>
        <taxon>Thermodesulfovibrio</taxon>
    </lineage>
</organism>
<gene>
    <name evidence="7" type="primary">csm2</name>
    <name evidence="7" type="ORF">V4D30_08770</name>
</gene>
<reference evidence="7" key="1">
    <citation type="submission" date="2024-01" db="EMBL/GenBank/DDBJ databases">
        <title>The first autotrophic representatives of the genus Thermodesulfovibrio.</title>
        <authorList>
            <person name="Maltseva A.I."/>
            <person name="Elcheninov A.G."/>
            <person name="Kublanov I.V."/>
            <person name="Lebedinsky A.V."/>
            <person name="Frolov E.N."/>
        </authorList>
    </citation>
    <scope>NUCLEOTIDE SEQUENCE</scope>
    <source>
        <strain evidence="7">3907-1M</strain>
    </source>
</reference>
<evidence type="ECO:0000256" key="2">
    <source>
        <dbReference type="ARBA" id="ARBA00006896"/>
    </source>
</evidence>
<proteinExistence type="inferred from homology"/>
<accession>A0AAU8GWL4</accession>
<evidence type="ECO:0000256" key="3">
    <source>
        <dbReference type="ARBA" id="ARBA00016118"/>
    </source>
</evidence>
<evidence type="ECO:0000256" key="4">
    <source>
        <dbReference type="ARBA" id="ARBA00022884"/>
    </source>
</evidence>